<reference evidence="9 10" key="1">
    <citation type="submission" date="2018-10" db="EMBL/GenBank/DDBJ databases">
        <title>Anaerotruncus faecis sp. nov., isolated from human feces.</title>
        <authorList>
            <person name="Wang Y.-J."/>
        </authorList>
    </citation>
    <scope>NUCLEOTIDE SEQUENCE [LARGE SCALE GENOMIC DNA]</scope>
    <source>
        <strain evidence="9 10">22A2-44</strain>
    </source>
</reference>
<feature type="transmembrane region" description="Helical" evidence="8">
    <location>
        <begin position="410"/>
        <end position="428"/>
    </location>
</feature>
<accession>A0A498CLJ4</accession>
<dbReference type="InterPro" id="IPR038377">
    <property type="entry name" value="Na/Glc_symporter_sf"/>
</dbReference>
<sequence length="513" mass="55303">MAAPQNGNVPALQSGGVEVSTTFFVAAMAIYMVAMVVIGIVLRGQATKSIADFGLAANRFGSTVIAAVSIGAWVGSAGLIGLCASSYTGGVVSWWSYASLYLVTLPWIYFFASRLKALKLFTIAEFYQMRFSGYDGAIQYPVGIGFSLKYCMMMGLQFNALAFLLTTFLGWSHLRGVLVSAVIILFYTAISGFLSVMVTNFIQSIFQTLCPFLALGFVLFSLGGWQPVAQYYQAAGQPEALSLFQGFGWVKELIYYCITMGLLVIVGNQDDLQRVASAKNVKSAKRGLYLGTFLVLPILAIPCYVGAAAKVLLGPGVEPNMVFYTLMMKAGPVVGLLLLYGVLSTIMSCASSTLFAGGMIISKDLIQHAMKSRGKQISDKDDIFLSRVGILLCTVFSIGLSLWFQGIMELMDVVMSICAAALVIPYLFAWFSKKMNTEGAITGMVAGGLAALVWTILGRPHGLDAIWIGLPCCLAGCLIGQRFGKAPTQAEIDATYYFQEKFRSLRRAEKAGS</sequence>
<feature type="transmembrane region" description="Helical" evidence="8">
    <location>
        <begin position="209"/>
        <end position="228"/>
    </location>
</feature>
<feature type="transmembrane region" description="Helical" evidence="8">
    <location>
        <begin position="248"/>
        <end position="267"/>
    </location>
</feature>
<name>A0A498CLJ4_9FIRM</name>
<organism evidence="9 10">
    <name type="scientific">Anaerotruncus massiliensis</name>
    <name type="common">ex Liu et al. 2021</name>
    <dbReference type="NCBI Taxonomy" id="2321404"/>
    <lineage>
        <taxon>Bacteria</taxon>
        <taxon>Bacillati</taxon>
        <taxon>Bacillota</taxon>
        <taxon>Clostridia</taxon>
        <taxon>Eubacteriales</taxon>
        <taxon>Oscillospiraceae</taxon>
        <taxon>Anaerotruncus</taxon>
    </lineage>
</organism>
<evidence type="ECO:0000256" key="2">
    <source>
        <dbReference type="ARBA" id="ARBA00006434"/>
    </source>
</evidence>
<proteinExistence type="inferred from homology"/>
<evidence type="ECO:0000256" key="6">
    <source>
        <dbReference type="ARBA" id="ARBA00023136"/>
    </source>
</evidence>
<feature type="transmembrane region" description="Helical" evidence="8">
    <location>
        <begin position="94"/>
        <end position="112"/>
    </location>
</feature>
<evidence type="ECO:0000313" key="9">
    <source>
        <dbReference type="EMBL" id="RLL09668.1"/>
    </source>
</evidence>
<keyword evidence="4 8" id="KW-0812">Transmembrane</keyword>
<feature type="transmembrane region" description="Helical" evidence="8">
    <location>
        <begin position="177"/>
        <end position="202"/>
    </location>
</feature>
<dbReference type="CDD" id="cd10322">
    <property type="entry name" value="SLC5sbd"/>
    <property type="match status" value="1"/>
</dbReference>
<dbReference type="PANTHER" id="PTHR48086">
    <property type="entry name" value="SODIUM/PROLINE SYMPORTER-RELATED"/>
    <property type="match status" value="1"/>
</dbReference>
<dbReference type="Gene3D" id="1.20.1730.10">
    <property type="entry name" value="Sodium/glucose cotransporter"/>
    <property type="match status" value="1"/>
</dbReference>
<evidence type="ECO:0000256" key="7">
    <source>
        <dbReference type="RuleBase" id="RU362091"/>
    </source>
</evidence>
<evidence type="ECO:0000256" key="5">
    <source>
        <dbReference type="ARBA" id="ARBA00022989"/>
    </source>
</evidence>
<evidence type="ECO:0000313" key="10">
    <source>
        <dbReference type="Proteomes" id="UP000276301"/>
    </source>
</evidence>
<comment type="caution">
    <text evidence="9">The sequence shown here is derived from an EMBL/GenBank/DDBJ whole genome shotgun (WGS) entry which is preliminary data.</text>
</comment>
<dbReference type="InterPro" id="IPR050277">
    <property type="entry name" value="Sodium:Solute_Symporter"/>
</dbReference>
<dbReference type="GO" id="GO:0022857">
    <property type="term" value="F:transmembrane transporter activity"/>
    <property type="evidence" value="ECO:0007669"/>
    <property type="project" value="InterPro"/>
</dbReference>
<feature type="transmembrane region" description="Helical" evidence="8">
    <location>
        <begin position="20"/>
        <end position="42"/>
    </location>
</feature>
<evidence type="ECO:0000256" key="8">
    <source>
        <dbReference type="SAM" id="Phobius"/>
    </source>
</evidence>
<dbReference type="PROSITE" id="PS50283">
    <property type="entry name" value="NA_SOLUT_SYMP_3"/>
    <property type="match status" value="1"/>
</dbReference>
<feature type="transmembrane region" description="Helical" evidence="8">
    <location>
        <begin position="150"/>
        <end position="171"/>
    </location>
</feature>
<dbReference type="InterPro" id="IPR001734">
    <property type="entry name" value="Na/solute_symporter"/>
</dbReference>
<feature type="transmembrane region" description="Helical" evidence="8">
    <location>
        <begin position="288"/>
        <end position="313"/>
    </location>
</feature>
<protein>
    <submittedName>
        <fullName evidence="9">Sodium:solute symporter family protein</fullName>
    </submittedName>
</protein>
<dbReference type="EMBL" id="RCHT01000019">
    <property type="protein sequence ID" value="RLL09668.1"/>
    <property type="molecule type" value="Genomic_DNA"/>
</dbReference>
<dbReference type="AlphaFoldDB" id="A0A498CLJ4"/>
<comment type="subcellular location">
    <subcellularLocation>
        <location evidence="1">Membrane</location>
        <topology evidence="1">Multi-pass membrane protein</topology>
    </subcellularLocation>
</comment>
<comment type="similarity">
    <text evidence="2 7">Belongs to the sodium:solute symporter (SSF) (TC 2.A.21) family.</text>
</comment>
<feature type="transmembrane region" description="Helical" evidence="8">
    <location>
        <begin position="333"/>
        <end position="362"/>
    </location>
</feature>
<dbReference type="Pfam" id="PF00474">
    <property type="entry name" value="SSF"/>
    <property type="match status" value="1"/>
</dbReference>
<dbReference type="Proteomes" id="UP000276301">
    <property type="component" value="Unassembled WGS sequence"/>
</dbReference>
<feature type="transmembrane region" description="Helical" evidence="8">
    <location>
        <begin position="463"/>
        <end position="480"/>
    </location>
</feature>
<feature type="transmembrane region" description="Helical" evidence="8">
    <location>
        <begin position="440"/>
        <end position="457"/>
    </location>
</feature>
<feature type="transmembrane region" description="Helical" evidence="8">
    <location>
        <begin position="383"/>
        <end position="404"/>
    </location>
</feature>
<keyword evidence="6 8" id="KW-0472">Membrane</keyword>
<keyword evidence="5 8" id="KW-1133">Transmembrane helix</keyword>
<keyword evidence="10" id="KW-1185">Reference proteome</keyword>
<evidence type="ECO:0000256" key="4">
    <source>
        <dbReference type="ARBA" id="ARBA00022692"/>
    </source>
</evidence>
<evidence type="ECO:0000256" key="1">
    <source>
        <dbReference type="ARBA" id="ARBA00004141"/>
    </source>
</evidence>
<dbReference type="PANTHER" id="PTHR48086:SF7">
    <property type="entry name" value="SODIUM-SOLUTE SYMPORTER-RELATED"/>
    <property type="match status" value="1"/>
</dbReference>
<dbReference type="GO" id="GO:0005886">
    <property type="term" value="C:plasma membrane"/>
    <property type="evidence" value="ECO:0007669"/>
    <property type="project" value="TreeGrafter"/>
</dbReference>
<evidence type="ECO:0000256" key="3">
    <source>
        <dbReference type="ARBA" id="ARBA00022448"/>
    </source>
</evidence>
<feature type="transmembrane region" description="Helical" evidence="8">
    <location>
        <begin position="63"/>
        <end position="88"/>
    </location>
</feature>
<gene>
    <name evidence="9" type="ORF">D4A47_09920</name>
</gene>
<keyword evidence="3" id="KW-0813">Transport</keyword>